<organism evidence="2 3">
    <name type="scientific">Rhizobium leguminosarum</name>
    <dbReference type="NCBI Taxonomy" id="384"/>
    <lineage>
        <taxon>Bacteria</taxon>
        <taxon>Pseudomonadati</taxon>
        <taxon>Pseudomonadota</taxon>
        <taxon>Alphaproteobacteria</taxon>
        <taxon>Hyphomicrobiales</taxon>
        <taxon>Rhizobiaceae</taxon>
        <taxon>Rhizobium/Agrobacterium group</taxon>
        <taxon>Rhizobium</taxon>
    </lineage>
</organism>
<dbReference type="EMBL" id="SIPC01000001">
    <property type="protein sequence ID" value="TAX71007.1"/>
    <property type="molecule type" value="Genomic_DNA"/>
</dbReference>
<feature type="transmembrane region" description="Helical" evidence="1">
    <location>
        <begin position="29"/>
        <end position="50"/>
    </location>
</feature>
<reference evidence="2 3" key="1">
    <citation type="submission" date="2019-02" db="EMBL/GenBank/DDBJ databases">
        <title>The genomic architecture of introgression among sibling species of bacteria.</title>
        <authorList>
            <person name="Cavassim M.I.A."/>
            <person name="Moeskjaer S."/>
            <person name="Moslemi C."/>
            <person name="Fields B."/>
            <person name="Bachmann A."/>
            <person name="Vilhjalmsson B."/>
            <person name="Schierup M.H."/>
            <person name="Young J.P.W."/>
            <person name="Andersen S.U."/>
        </authorList>
    </citation>
    <scope>NUCLEOTIDE SEQUENCE [LARGE SCALE GENOMIC DNA]</scope>
    <source>
        <strain evidence="2 3">SM145A</strain>
    </source>
</reference>
<comment type="caution">
    <text evidence="2">The sequence shown here is derived from an EMBL/GenBank/DDBJ whole genome shotgun (WGS) entry which is preliminary data.</text>
</comment>
<proteinExistence type="predicted"/>
<evidence type="ECO:0000313" key="2">
    <source>
        <dbReference type="EMBL" id="TAX71007.1"/>
    </source>
</evidence>
<accession>A0A4Q8XWI0</accession>
<name>A0A4Q8XWI0_RHILE</name>
<evidence type="ECO:0000256" key="1">
    <source>
        <dbReference type="SAM" id="Phobius"/>
    </source>
</evidence>
<gene>
    <name evidence="2" type="ORF">ELI03_04280</name>
</gene>
<dbReference type="AlphaFoldDB" id="A0A4Q8XWI0"/>
<keyword evidence="1" id="KW-0472">Membrane</keyword>
<dbReference type="Proteomes" id="UP000293652">
    <property type="component" value="Unassembled WGS sequence"/>
</dbReference>
<evidence type="ECO:0000313" key="3">
    <source>
        <dbReference type="Proteomes" id="UP000293652"/>
    </source>
</evidence>
<keyword evidence="1" id="KW-0812">Transmembrane</keyword>
<sequence>MVDAQEARGDFARWDYPRWWGIVARGMEILSAVLIALPVSSIVGVAPAATENPFSIPSHRFCHRSVGDFFCHL</sequence>
<keyword evidence="1" id="KW-1133">Transmembrane helix</keyword>
<protein>
    <submittedName>
        <fullName evidence="2">Uncharacterized protein</fullName>
    </submittedName>
</protein>